<accession>A0AAV4GH09</accession>
<dbReference type="EMBL" id="BMAT01012060">
    <property type="protein sequence ID" value="GFR84987.1"/>
    <property type="molecule type" value="Genomic_DNA"/>
</dbReference>
<name>A0AAV4GH09_9GAST</name>
<gene>
    <name evidence="1" type="ORF">ElyMa_006016300</name>
</gene>
<sequence>MRHAISIDYVYASALQPSTVGPARCEWTTTTITSGLSVCLSTHAAVLECSLFKLLNPRPGVRFPRPSSHQGQTALTGIRGAAIAQEVEDCISPTSPTTPPTTSWTHSPCAVGSSSNFKLTEWQQVNKSFSYCMCREILETLRADDDNV</sequence>
<protein>
    <submittedName>
        <fullName evidence="1">Uncharacterized protein</fullName>
    </submittedName>
</protein>
<dbReference type="Proteomes" id="UP000762676">
    <property type="component" value="Unassembled WGS sequence"/>
</dbReference>
<comment type="caution">
    <text evidence="1">The sequence shown here is derived from an EMBL/GenBank/DDBJ whole genome shotgun (WGS) entry which is preliminary data.</text>
</comment>
<reference evidence="1 2" key="1">
    <citation type="journal article" date="2021" name="Elife">
        <title>Chloroplast acquisition without the gene transfer in kleptoplastic sea slugs, Plakobranchus ocellatus.</title>
        <authorList>
            <person name="Maeda T."/>
            <person name="Takahashi S."/>
            <person name="Yoshida T."/>
            <person name="Shimamura S."/>
            <person name="Takaki Y."/>
            <person name="Nagai Y."/>
            <person name="Toyoda A."/>
            <person name="Suzuki Y."/>
            <person name="Arimoto A."/>
            <person name="Ishii H."/>
            <person name="Satoh N."/>
            <person name="Nishiyama T."/>
            <person name="Hasebe M."/>
            <person name="Maruyama T."/>
            <person name="Minagawa J."/>
            <person name="Obokata J."/>
            <person name="Shigenobu S."/>
        </authorList>
    </citation>
    <scope>NUCLEOTIDE SEQUENCE [LARGE SCALE GENOMIC DNA]</scope>
</reference>
<organism evidence="1 2">
    <name type="scientific">Elysia marginata</name>
    <dbReference type="NCBI Taxonomy" id="1093978"/>
    <lineage>
        <taxon>Eukaryota</taxon>
        <taxon>Metazoa</taxon>
        <taxon>Spiralia</taxon>
        <taxon>Lophotrochozoa</taxon>
        <taxon>Mollusca</taxon>
        <taxon>Gastropoda</taxon>
        <taxon>Heterobranchia</taxon>
        <taxon>Euthyneura</taxon>
        <taxon>Panpulmonata</taxon>
        <taxon>Sacoglossa</taxon>
        <taxon>Placobranchoidea</taxon>
        <taxon>Plakobranchidae</taxon>
        <taxon>Elysia</taxon>
    </lineage>
</organism>
<proteinExistence type="predicted"/>
<evidence type="ECO:0000313" key="1">
    <source>
        <dbReference type="EMBL" id="GFR84987.1"/>
    </source>
</evidence>
<keyword evidence="2" id="KW-1185">Reference proteome</keyword>
<evidence type="ECO:0000313" key="2">
    <source>
        <dbReference type="Proteomes" id="UP000762676"/>
    </source>
</evidence>
<dbReference type="AlphaFoldDB" id="A0AAV4GH09"/>